<proteinExistence type="predicted"/>
<protein>
    <submittedName>
        <fullName evidence="3">Uncharacterized protein LOC110974063</fullName>
    </submittedName>
</protein>
<feature type="region of interest" description="Disordered" evidence="1">
    <location>
        <begin position="207"/>
        <end position="240"/>
    </location>
</feature>
<dbReference type="GeneID" id="110974063"/>
<sequence length="308" mass="35365">MLSSSRESLGRSSLPELPFYSRKPATVKIPKSWQFLSQQQRRENWFDSHSIYAKKKNSNSLPRPGHRDVLTREATDVHLRREQGYMREITGFPVIPHISGSASHRRGRSILRRQTANNISQEYRWVHNGLNGKMVLTTQRYRHILPPPLSNHREKDSHLHYCEVLGQRTCSQCVEEANRQMAAEYQQEAFPGLEVTAASLVAPKLSKTMMSSRDSPRKQATAPKSQLSLNPFDTATTPPPYRISSAFTQDRYQISISKEKMLKSLMKTLRRDRTQMRETRTVGKVPQLQRIKSNPSSSLPTQTVKALR</sequence>
<keyword evidence="2" id="KW-1185">Reference proteome</keyword>
<dbReference type="OrthoDB" id="6107575at2759"/>
<evidence type="ECO:0000313" key="3">
    <source>
        <dbReference type="RefSeq" id="XP_022081085.1"/>
    </source>
</evidence>
<dbReference type="OMA" id="ANTICDE"/>
<evidence type="ECO:0000313" key="2">
    <source>
        <dbReference type="Proteomes" id="UP000694845"/>
    </source>
</evidence>
<feature type="compositionally biased region" description="Polar residues" evidence="1">
    <location>
        <begin position="290"/>
        <end position="308"/>
    </location>
</feature>
<gene>
    <name evidence="3" type="primary">LOC110974063</name>
</gene>
<reference evidence="3" key="1">
    <citation type="submission" date="2025-08" db="UniProtKB">
        <authorList>
            <consortium name="RefSeq"/>
        </authorList>
    </citation>
    <scope>IDENTIFICATION</scope>
</reference>
<name>A0A8B7XM87_ACAPL</name>
<organism evidence="2 3">
    <name type="scientific">Acanthaster planci</name>
    <name type="common">Crown-of-thorns starfish</name>
    <dbReference type="NCBI Taxonomy" id="133434"/>
    <lineage>
        <taxon>Eukaryota</taxon>
        <taxon>Metazoa</taxon>
        <taxon>Echinodermata</taxon>
        <taxon>Eleutherozoa</taxon>
        <taxon>Asterozoa</taxon>
        <taxon>Asteroidea</taxon>
        <taxon>Valvatacea</taxon>
        <taxon>Valvatida</taxon>
        <taxon>Acanthasteridae</taxon>
        <taxon>Acanthaster</taxon>
    </lineage>
</organism>
<dbReference type="Proteomes" id="UP000694845">
    <property type="component" value="Unplaced"/>
</dbReference>
<dbReference type="RefSeq" id="XP_022081085.1">
    <property type="nucleotide sequence ID" value="XM_022225393.1"/>
</dbReference>
<feature type="compositionally biased region" description="Basic and acidic residues" evidence="1">
    <location>
        <begin position="270"/>
        <end position="281"/>
    </location>
</feature>
<feature type="region of interest" description="Disordered" evidence="1">
    <location>
        <begin position="270"/>
        <end position="308"/>
    </location>
</feature>
<dbReference type="AlphaFoldDB" id="A0A8B7XM87"/>
<feature type="compositionally biased region" description="Polar residues" evidence="1">
    <location>
        <begin position="222"/>
        <end position="236"/>
    </location>
</feature>
<dbReference type="KEGG" id="aplc:110974063"/>
<accession>A0A8B7XM87</accession>
<evidence type="ECO:0000256" key="1">
    <source>
        <dbReference type="SAM" id="MobiDB-lite"/>
    </source>
</evidence>